<gene>
    <name evidence="2" type="ORF">ENG09_07045</name>
    <name evidence="3" type="ORF">ENI32_04070</name>
    <name evidence="4" type="ORF">SBU_000438</name>
</gene>
<dbReference type="NCBIfam" id="NF011481">
    <property type="entry name" value="PRK14890.1"/>
    <property type="match status" value="1"/>
</dbReference>
<evidence type="ECO:0000259" key="1">
    <source>
        <dbReference type="Pfam" id="PF07754"/>
    </source>
</evidence>
<organism evidence="4 5">
    <name type="scientific">Candidatus Syntropharchaeum butanivorans</name>
    <dbReference type="NCBI Taxonomy" id="1839936"/>
    <lineage>
        <taxon>Archaea</taxon>
        <taxon>Methanobacteriati</taxon>
        <taxon>Methanobacteriota</taxon>
        <taxon>Stenosarchaea group</taxon>
        <taxon>Methanomicrobia</taxon>
        <taxon>Methanosarcinales</taxon>
        <taxon>ANME-2 cluster</taxon>
        <taxon>Candidatus Syntropharchaeum</taxon>
    </lineage>
</organism>
<dbReference type="Proteomes" id="UP000185779">
    <property type="component" value="Unassembled WGS sequence"/>
</dbReference>
<dbReference type="EMBL" id="LYOR01000002">
    <property type="protein sequence ID" value="OFV66471.1"/>
    <property type="molecule type" value="Genomic_DNA"/>
</dbReference>
<evidence type="ECO:0000313" key="4">
    <source>
        <dbReference type="EMBL" id="OFV66471.1"/>
    </source>
</evidence>
<accession>A0A1F2P705</accession>
<dbReference type="InterPro" id="IPR044720">
    <property type="entry name" value="HVO_2753-like"/>
</dbReference>
<dbReference type="AlphaFoldDB" id="A0A1F2P705"/>
<reference evidence="4 5" key="1">
    <citation type="submission" date="2016-05" db="EMBL/GenBank/DDBJ databases">
        <title>Microbial consortia oxidize butane by reversing methanogenesis.</title>
        <authorList>
            <person name="Laso-Perez R."/>
            <person name="Richter M."/>
            <person name="Wegener G."/>
            <person name="Musat F."/>
        </authorList>
    </citation>
    <scope>NUCLEOTIDE SEQUENCE [LARGE SCALE GENOMIC DNA]</scope>
    <source>
        <strain evidence="4">BOX1</strain>
    </source>
</reference>
<dbReference type="PANTHER" id="PTHR40733:SF1">
    <property type="entry name" value="SMALL ZINC FINGER PROTEIN HVO-2753-LIKE ZINC-BINDING POCKET DOMAIN-CONTAINING PROTEIN"/>
    <property type="match status" value="1"/>
</dbReference>
<dbReference type="EMBL" id="DRIE01000070">
    <property type="protein sequence ID" value="HEC57045.1"/>
    <property type="molecule type" value="Genomic_DNA"/>
</dbReference>
<dbReference type="Proteomes" id="UP000885936">
    <property type="component" value="Unassembled WGS sequence"/>
</dbReference>
<sequence>MRERLMHVETCTTCGVKLVERGYTRFPCPICGEGIGRCVLCRKQANPYVCPSCGFGGP</sequence>
<dbReference type="EMBL" id="DQZR01000294">
    <property type="protein sequence ID" value="HDM36977.1"/>
    <property type="molecule type" value="Genomic_DNA"/>
</dbReference>
<name>A0A1F2P705_9EURY</name>
<evidence type="ECO:0000313" key="2">
    <source>
        <dbReference type="EMBL" id="HDM36977.1"/>
    </source>
</evidence>
<evidence type="ECO:0000313" key="5">
    <source>
        <dbReference type="Proteomes" id="UP000185779"/>
    </source>
</evidence>
<dbReference type="Proteomes" id="UP000885863">
    <property type="component" value="Unassembled WGS sequence"/>
</dbReference>
<feature type="domain" description="Small zinc finger protein HVO-2753-like zinc-binding pocket" evidence="1">
    <location>
        <begin position="11"/>
        <end position="54"/>
    </location>
</feature>
<proteinExistence type="predicted"/>
<protein>
    <submittedName>
        <fullName evidence="2">DUF1610 domain-containing protein</fullName>
    </submittedName>
    <submittedName>
        <fullName evidence="4">RNA-binding protein</fullName>
    </submittedName>
</protein>
<comment type="caution">
    <text evidence="4">The sequence shown here is derived from an EMBL/GenBank/DDBJ whole genome shotgun (WGS) entry which is preliminary data.</text>
</comment>
<dbReference type="InterPro" id="IPR011668">
    <property type="entry name" value="HVO_2753-like_ZBP"/>
</dbReference>
<evidence type="ECO:0000313" key="3">
    <source>
        <dbReference type="EMBL" id="HEC57045.1"/>
    </source>
</evidence>
<dbReference type="Pfam" id="PF07754">
    <property type="entry name" value="HVO_2753_ZBP"/>
    <property type="match status" value="1"/>
</dbReference>
<dbReference type="STRING" id="1839936.SBU_000438"/>
<reference evidence="2" key="2">
    <citation type="journal article" date="2020" name="mSystems">
        <title>Genome- and Community-Level Interaction Insights into Carbon Utilization and Element Cycling Functions of Hydrothermarchaeota in Hydrothermal Sediment.</title>
        <authorList>
            <person name="Zhou Z."/>
            <person name="Liu Y."/>
            <person name="Xu W."/>
            <person name="Pan J."/>
            <person name="Luo Z.H."/>
            <person name="Li M."/>
        </authorList>
    </citation>
    <scope>NUCLEOTIDE SEQUENCE [LARGE SCALE GENOMIC DNA]</scope>
    <source>
        <strain evidence="2">HyVt-185</strain>
        <strain evidence="3">HyVt-386</strain>
    </source>
</reference>
<dbReference type="PANTHER" id="PTHR40733">
    <property type="entry name" value="ZINC-RIBBON RNA-BINDING PROTEIN INVOLVED IN TRANSLATION-RELATED"/>
    <property type="match status" value="1"/>
</dbReference>
<keyword evidence="5" id="KW-1185">Reference proteome</keyword>